<dbReference type="PANTHER" id="PTHR40064">
    <property type="entry name" value="MEMBRANE PROTEIN-RELATED"/>
    <property type="match status" value="1"/>
</dbReference>
<protein>
    <submittedName>
        <fullName evidence="7">FUSC family protein</fullName>
    </submittedName>
    <submittedName>
        <fullName evidence="8">Uncharacterized membrane protein YgaE, UPF0421/DUF939 family</fullName>
    </submittedName>
</protein>
<reference evidence="8 9" key="1">
    <citation type="submission" date="2016-10" db="EMBL/GenBank/DDBJ databases">
        <authorList>
            <person name="de Groot N.N."/>
        </authorList>
    </citation>
    <scope>NUCLEOTIDE SEQUENCE [LARGE SCALE GENOMIC DNA]</scope>
    <source>
        <strain evidence="8 9">L 420-91</strain>
    </source>
</reference>
<dbReference type="InterPro" id="IPR052984">
    <property type="entry name" value="UPF0421"/>
</dbReference>
<keyword evidence="3 6" id="KW-0812">Transmembrane</keyword>
<dbReference type="GO" id="GO:0005886">
    <property type="term" value="C:plasma membrane"/>
    <property type="evidence" value="ECO:0007669"/>
    <property type="project" value="UniProtKB-SubCell"/>
</dbReference>
<feature type="transmembrane region" description="Helical" evidence="6">
    <location>
        <begin position="125"/>
        <end position="143"/>
    </location>
</feature>
<organism evidence="8 9">
    <name type="scientific">Aneurinibacillus thermoaerophilus</name>
    <dbReference type="NCBI Taxonomy" id="143495"/>
    <lineage>
        <taxon>Bacteria</taxon>
        <taxon>Bacillati</taxon>
        <taxon>Bacillota</taxon>
        <taxon>Bacilli</taxon>
        <taxon>Bacillales</taxon>
        <taxon>Paenibacillaceae</taxon>
        <taxon>Aneurinibacillus group</taxon>
        <taxon>Aneurinibacillus</taxon>
    </lineage>
</organism>
<name>A0A1G8A7Y6_ANETH</name>
<keyword evidence="5 6" id="KW-0472">Membrane</keyword>
<keyword evidence="2" id="KW-1003">Cell membrane</keyword>
<dbReference type="AlphaFoldDB" id="A0A1G8A7Y6"/>
<evidence type="ECO:0000256" key="4">
    <source>
        <dbReference type="ARBA" id="ARBA00022989"/>
    </source>
</evidence>
<comment type="subcellular location">
    <subcellularLocation>
        <location evidence="1">Cell membrane</location>
        <topology evidence="1">Multi-pass membrane protein</topology>
    </subcellularLocation>
</comment>
<evidence type="ECO:0000313" key="8">
    <source>
        <dbReference type="EMBL" id="SDH17105.1"/>
    </source>
</evidence>
<evidence type="ECO:0000256" key="2">
    <source>
        <dbReference type="ARBA" id="ARBA00022475"/>
    </source>
</evidence>
<evidence type="ECO:0000313" key="10">
    <source>
        <dbReference type="Proteomes" id="UP000826616"/>
    </source>
</evidence>
<dbReference type="EMBL" id="CP080764">
    <property type="protein sequence ID" value="QYY43346.1"/>
    <property type="molecule type" value="Genomic_DNA"/>
</dbReference>
<dbReference type="GeneID" id="97140414"/>
<evidence type="ECO:0000256" key="5">
    <source>
        <dbReference type="ARBA" id="ARBA00023136"/>
    </source>
</evidence>
<feature type="transmembrane region" description="Helical" evidence="6">
    <location>
        <begin position="99"/>
        <end position="119"/>
    </location>
</feature>
<dbReference type="RefSeq" id="WP_057899794.1">
    <property type="nucleotide sequence ID" value="NZ_CP080764.1"/>
</dbReference>
<evidence type="ECO:0000313" key="7">
    <source>
        <dbReference type="EMBL" id="QYY43346.1"/>
    </source>
</evidence>
<dbReference type="OrthoDB" id="1653617at2"/>
<dbReference type="EMBL" id="FNDE01000014">
    <property type="protein sequence ID" value="SDH17105.1"/>
    <property type="molecule type" value="Genomic_DNA"/>
</dbReference>
<keyword evidence="4 6" id="KW-1133">Transmembrane helix</keyword>
<dbReference type="PANTHER" id="PTHR40064:SF1">
    <property type="entry name" value="MEMBRANE PROTEIN"/>
    <property type="match status" value="1"/>
</dbReference>
<dbReference type="Pfam" id="PF06081">
    <property type="entry name" value="ArAE_1"/>
    <property type="match status" value="1"/>
</dbReference>
<dbReference type="InterPro" id="IPR010343">
    <property type="entry name" value="ArAE_1"/>
</dbReference>
<feature type="transmembrane region" description="Helical" evidence="6">
    <location>
        <begin position="59"/>
        <end position="87"/>
    </location>
</feature>
<reference evidence="7 10" key="2">
    <citation type="submission" date="2021-08" db="EMBL/GenBank/DDBJ databases">
        <title>Complete genome sequence of the strain Aneurinibacillus thermoaerophilus CCM 8960.</title>
        <authorList>
            <person name="Musilova J."/>
            <person name="Kourilova X."/>
            <person name="Pernicova I."/>
            <person name="Bezdicek M."/>
            <person name="Lengerova M."/>
            <person name="Obruca S."/>
            <person name="Sedlar K."/>
        </authorList>
    </citation>
    <scope>NUCLEOTIDE SEQUENCE [LARGE SCALE GENOMIC DNA]</scope>
    <source>
        <strain evidence="7 10">CCM 8960</strain>
    </source>
</reference>
<gene>
    <name evidence="7" type="ORF">K3F53_03450</name>
    <name evidence="8" type="ORF">SAMN04489735_101464</name>
</gene>
<evidence type="ECO:0000256" key="3">
    <source>
        <dbReference type="ARBA" id="ARBA00022692"/>
    </source>
</evidence>
<evidence type="ECO:0000256" key="6">
    <source>
        <dbReference type="SAM" id="Phobius"/>
    </source>
</evidence>
<proteinExistence type="predicted"/>
<dbReference type="Proteomes" id="UP000826616">
    <property type="component" value="Chromosome"/>
</dbReference>
<sequence>MRVGARILKTAIALILALLVCQWFNLEPPIFAAIAATLSIQPTVYRTLKHLKEQMEANIIGAALGVTATYFLGAEPLIVGIVVMLVIMINLHLKLESSLVLSVLTVIAVMETSSGNYLYFASNRFLLTIVGIFSAALVNALFIPPHYERKLFKEISETGEKFSVLMRTLIHNEMEEKAFREEKEKIKKGFKNIEQLYDLYTEEVTKLRKVTYSSQKRRVILKQMITVLYKEMDMLRTFERHIYSSFKPGHHLFPLIQNQLEALTECHKNILMTYDGILKPREDWHLPIEVIEKNNLLLHEFMALYPEVKSTPQKEDDGQWRHLFPVVAEILEYANQLEHLNKLVHAFCHHQGEEE</sequence>
<keyword evidence="10" id="KW-1185">Reference proteome</keyword>
<evidence type="ECO:0000256" key="1">
    <source>
        <dbReference type="ARBA" id="ARBA00004651"/>
    </source>
</evidence>
<accession>A0A1G8A7Y6</accession>
<dbReference type="Proteomes" id="UP000198956">
    <property type="component" value="Unassembled WGS sequence"/>
</dbReference>
<evidence type="ECO:0000313" key="9">
    <source>
        <dbReference type="Proteomes" id="UP000198956"/>
    </source>
</evidence>